<reference evidence="2" key="1">
    <citation type="journal article" date="2024" name="Proc. Natl. Acad. Sci. U.S.A.">
        <title>Extraordinary preservation of gene collinearity over three hundred million years revealed in homosporous lycophytes.</title>
        <authorList>
            <person name="Li C."/>
            <person name="Wickell D."/>
            <person name="Kuo L.Y."/>
            <person name="Chen X."/>
            <person name="Nie B."/>
            <person name="Liao X."/>
            <person name="Peng D."/>
            <person name="Ji J."/>
            <person name="Jenkins J."/>
            <person name="Williams M."/>
            <person name="Shu S."/>
            <person name="Plott C."/>
            <person name="Barry K."/>
            <person name="Rajasekar S."/>
            <person name="Grimwood J."/>
            <person name="Han X."/>
            <person name="Sun S."/>
            <person name="Hou Z."/>
            <person name="He W."/>
            <person name="Dai G."/>
            <person name="Sun C."/>
            <person name="Schmutz J."/>
            <person name="Leebens-Mack J.H."/>
            <person name="Li F.W."/>
            <person name="Wang L."/>
        </authorList>
    </citation>
    <scope>NUCLEOTIDE SEQUENCE [LARGE SCALE GENOMIC DNA]</scope>
    <source>
        <strain evidence="2">cv. PW_Plant_1</strain>
    </source>
</reference>
<protein>
    <submittedName>
        <fullName evidence="1">Uncharacterized protein</fullName>
    </submittedName>
</protein>
<accession>A0ACC2AST8</accession>
<sequence>MLHDQPQPVTNLHVAVNYSRLISKCAGVEYVVALSSRSFLAMAASLTPGFQPEVVQEMFKLIWEKTAKEQAPKEDLEEAGLEVVAEASKKQRGTSANAKAVKLSCELLRLFVVEAIQRASFLAEAEGSSQIEATHLERVLPQLLLDF</sequence>
<name>A0ACC2AST8_DIPCM</name>
<proteinExistence type="predicted"/>
<dbReference type="Proteomes" id="UP001162992">
    <property type="component" value="Chromosome 19"/>
</dbReference>
<gene>
    <name evidence="1" type="ORF">O6H91_19G010700</name>
</gene>
<dbReference type="EMBL" id="CM055110">
    <property type="protein sequence ID" value="KAJ7520563.1"/>
    <property type="molecule type" value="Genomic_DNA"/>
</dbReference>
<evidence type="ECO:0000313" key="2">
    <source>
        <dbReference type="Proteomes" id="UP001162992"/>
    </source>
</evidence>
<keyword evidence="2" id="KW-1185">Reference proteome</keyword>
<evidence type="ECO:0000313" key="1">
    <source>
        <dbReference type="EMBL" id="KAJ7520563.1"/>
    </source>
</evidence>
<comment type="caution">
    <text evidence="1">The sequence shown here is derived from an EMBL/GenBank/DDBJ whole genome shotgun (WGS) entry which is preliminary data.</text>
</comment>
<organism evidence="1 2">
    <name type="scientific">Diphasiastrum complanatum</name>
    <name type="common">Issler's clubmoss</name>
    <name type="synonym">Lycopodium complanatum</name>
    <dbReference type="NCBI Taxonomy" id="34168"/>
    <lineage>
        <taxon>Eukaryota</taxon>
        <taxon>Viridiplantae</taxon>
        <taxon>Streptophyta</taxon>
        <taxon>Embryophyta</taxon>
        <taxon>Tracheophyta</taxon>
        <taxon>Lycopodiopsida</taxon>
        <taxon>Lycopodiales</taxon>
        <taxon>Lycopodiaceae</taxon>
        <taxon>Lycopodioideae</taxon>
        <taxon>Diphasiastrum</taxon>
    </lineage>
</organism>